<name>A0A2P4X508_9STRA</name>
<sequence>MYEVVVQKRLSVWHVMGDGEYNACQRDTKTRESKILAFVMVLAFAFGRRSTRFRKTRLSMRMATRKGRENPAAPILLLWDDFSGHWTKEVTDYAASINVVLMKVPLSATAVCQPADVAWNQPFKQRLRGYWVDLLQDQLKGRVPGVAYKLVPPDREVISNWIERAWAELSERTVKSGYKRAGLEVEEVEVVASWMISELASLSLVELEL</sequence>
<keyword evidence="4" id="KW-1185">Reference proteome</keyword>
<keyword evidence="1" id="KW-1133">Transmembrane helix</keyword>
<dbReference type="OrthoDB" id="94715at2759"/>
<reference evidence="3 4" key="1">
    <citation type="journal article" date="2017" name="Genome Biol. Evol.">
        <title>Phytophthora megakarya and P. palmivora, closely related causal agents of cacao black pod rot, underwent increases in genome sizes and gene numbers by different mechanisms.</title>
        <authorList>
            <person name="Ali S.S."/>
            <person name="Shao J."/>
            <person name="Lary D.J."/>
            <person name="Kronmiller B."/>
            <person name="Shen D."/>
            <person name="Strem M.D."/>
            <person name="Amoako-Attah I."/>
            <person name="Akrofi A.Y."/>
            <person name="Begoude B.A."/>
            <person name="Ten Hoopen G.M."/>
            <person name="Coulibaly K."/>
            <person name="Kebe B.I."/>
            <person name="Melnick R.L."/>
            <person name="Guiltinan M.J."/>
            <person name="Tyler B.M."/>
            <person name="Meinhardt L.W."/>
            <person name="Bailey B.A."/>
        </authorList>
    </citation>
    <scope>NUCLEOTIDE SEQUENCE [LARGE SCALE GENOMIC DNA]</scope>
    <source>
        <strain evidence="4">sbr112.9</strain>
    </source>
</reference>
<accession>A0A2P4X508</accession>
<dbReference type="InterPro" id="IPR004875">
    <property type="entry name" value="DDE_SF_endonuclease_dom"/>
</dbReference>
<dbReference type="Proteomes" id="UP000237271">
    <property type="component" value="Unassembled WGS sequence"/>
</dbReference>
<dbReference type="AlphaFoldDB" id="A0A2P4X508"/>
<dbReference type="GO" id="GO:0003676">
    <property type="term" value="F:nucleic acid binding"/>
    <property type="evidence" value="ECO:0007669"/>
    <property type="project" value="InterPro"/>
</dbReference>
<evidence type="ECO:0000259" key="2">
    <source>
        <dbReference type="Pfam" id="PF03184"/>
    </source>
</evidence>
<gene>
    <name evidence="3" type="ORF">PHPALM_30522</name>
</gene>
<dbReference type="Pfam" id="PF03184">
    <property type="entry name" value="DDE_1"/>
    <property type="match status" value="1"/>
</dbReference>
<keyword evidence="1" id="KW-0472">Membrane</keyword>
<feature type="domain" description="DDE-1" evidence="2">
    <location>
        <begin position="69"/>
        <end position="178"/>
    </location>
</feature>
<keyword evidence="1" id="KW-0812">Transmembrane</keyword>
<proteinExistence type="predicted"/>
<evidence type="ECO:0000313" key="4">
    <source>
        <dbReference type="Proteomes" id="UP000237271"/>
    </source>
</evidence>
<evidence type="ECO:0000256" key="1">
    <source>
        <dbReference type="SAM" id="Phobius"/>
    </source>
</evidence>
<feature type="transmembrane region" description="Helical" evidence="1">
    <location>
        <begin position="35"/>
        <end position="51"/>
    </location>
</feature>
<organism evidence="3 4">
    <name type="scientific">Phytophthora palmivora</name>
    <dbReference type="NCBI Taxonomy" id="4796"/>
    <lineage>
        <taxon>Eukaryota</taxon>
        <taxon>Sar</taxon>
        <taxon>Stramenopiles</taxon>
        <taxon>Oomycota</taxon>
        <taxon>Peronosporomycetes</taxon>
        <taxon>Peronosporales</taxon>
        <taxon>Peronosporaceae</taxon>
        <taxon>Phytophthora</taxon>
    </lineage>
</organism>
<evidence type="ECO:0000313" key="3">
    <source>
        <dbReference type="EMBL" id="POM60600.1"/>
    </source>
</evidence>
<dbReference type="EMBL" id="NCKW01016848">
    <property type="protein sequence ID" value="POM60600.1"/>
    <property type="molecule type" value="Genomic_DNA"/>
</dbReference>
<protein>
    <recommendedName>
        <fullName evidence="2">DDE-1 domain-containing protein</fullName>
    </recommendedName>
</protein>
<comment type="caution">
    <text evidence="3">The sequence shown here is derived from an EMBL/GenBank/DDBJ whole genome shotgun (WGS) entry which is preliminary data.</text>
</comment>